<evidence type="ECO:0000256" key="1">
    <source>
        <dbReference type="ARBA" id="ARBA00000085"/>
    </source>
</evidence>
<name>A4A0F5_9BACT</name>
<dbReference type="STRING" id="314230.DSM3645_25437"/>
<evidence type="ECO:0000259" key="10">
    <source>
        <dbReference type="PROSITE" id="PS50110"/>
    </source>
</evidence>
<dbReference type="EMBL" id="AANZ01000028">
    <property type="protein sequence ID" value="EAQ77775.1"/>
    <property type="molecule type" value="Genomic_DNA"/>
</dbReference>
<keyword evidence="7" id="KW-0472">Membrane</keyword>
<keyword evidence="6" id="KW-0902">Two-component regulatory system</keyword>
<keyword evidence="4" id="KW-0808">Transferase</keyword>
<feature type="domain" description="Response regulatory" evidence="10">
    <location>
        <begin position="10"/>
        <end position="127"/>
    </location>
</feature>
<dbReference type="FunFam" id="3.30.565.10:FF:000006">
    <property type="entry name" value="Sensor histidine kinase WalK"/>
    <property type="match status" value="1"/>
</dbReference>
<feature type="modified residue" description="4-aspartylphosphate" evidence="8">
    <location>
        <position position="59"/>
    </location>
</feature>
<dbReference type="PANTHER" id="PTHR43547">
    <property type="entry name" value="TWO-COMPONENT HISTIDINE KINASE"/>
    <property type="match status" value="1"/>
</dbReference>
<dbReference type="eggNOG" id="COG3437">
    <property type="taxonomic scope" value="Bacteria"/>
</dbReference>
<dbReference type="InterPro" id="IPR003594">
    <property type="entry name" value="HATPase_dom"/>
</dbReference>
<comment type="caution">
    <text evidence="11">The sequence shown here is derived from an EMBL/GenBank/DDBJ whole genome shotgun (WGS) entry which is preliminary data.</text>
</comment>
<dbReference type="SMART" id="SM00388">
    <property type="entry name" value="HisKA"/>
    <property type="match status" value="1"/>
</dbReference>
<dbReference type="Gene3D" id="1.10.287.130">
    <property type="match status" value="1"/>
</dbReference>
<evidence type="ECO:0000256" key="4">
    <source>
        <dbReference type="ARBA" id="ARBA00022679"/>
    </source>
</evidence>
<dbReference type="Pfam" id="PF00512">
    <property type="entry name" value="HisKA"/>
    <property type="match status" value="1"/>
</dbReference>
<dbReference type="InterPro" id="IPR036890">
    <property type="entry name" value="HATPase_C_sf"/>
</dbReference>
<dbReference type="Pfam" id="PF02518">
    <property type="entry name" value="HATPase_c"/>
    <property type="match status" value="1"/>
</dbReference>
<reference evidence="11 12" key="1">
    <citation type="submission" date="2006-02" db="EMBL/GenBank/DDBJ databases">
        <authorList>
            <person name="Amann R."/>
            <person name="Ferriera S."/>
            <person name="Johnson J."/>
            <person name="Kravitz S."/>
            <person name="Halpern A."/>
            <person name="Remington K."/>
            <person name="Beeson K."/>
            <person name="Tran B."/>
            <person name="Rogers Y.-H."/>
            <person name="Friedman R."/>
            <person name="Venter J.C."/>
        </authorList>
    </citation>
    <scope>NUCLEOTIDE SEQUENCE [LARGE SCALE GENOMIC DNA]</scope>
    <source>
        <strain evidence="11 12">DSM 3645</strain>
    </source>
</reference>
<evidence type="ECO:0000256" key="5">
    <source>
        <dbReference type="ARBA" id="ARBA00022777"/>
    </source>
</evidence>
<dbReference type="Proteomes" id="UP000004358">
    <property type="component" value="Unassembled WGS sequence"/>
</dbReference>
<dbReference type="InterPro" id="IPR001789">
    <property type="entry name" value="Sig_transdc_resp-reg_receiver"/>
</dbReference>
<dbReference type="InterPro" id="IPR003661">
    <property type="entry name" value="HisK_dim/P_dom"/>
</dbReference>
<dbReference type="RefSeq" id="WP_002652982.1">
    <property type="nucleotide sequence ID" value="NZ_CH672376.1"/>
</dbReference>
<dbReference type="HOGENOM" id="CLU_000445_114_72_0"/>
<dbReference type="SMART" id="SM00448">
    <property type="entry name" value="REC"/>
    <property type="match status" value="1"/>
</dbReference>
<dbReference type="PRINTS" id="PR00344">
    <property type="entry name" value="BCTRLSENSOR"/>
</dbReference>
<evidence type="ECO:0000256" key="6">
    <source>
        <dbReference type="ARBA" id="ARBA00023012"/>
    </source>
</evidence>
<evidence type="ECO:0000259" key="9">
    <source>
        <dbReference type="PROSITE" id="PS50109"/>
    </source>
</evidence>
<dbReference type="PANTHER" id="PTHR43547:SF2">
    <property type="entry name" value="HYBRID SIGNAL TRANSDUCTION HISTIDINE KINASE C"/>
    <property type="match status" value="1"/>
</dbReference>
<evidence type="ECO:0000256" key="7">
    <source>
        <dbReference type="ARBA" id="ARBA00023136"/>
    </source>
</evidence>
<sequence>MTDSPPSPVYCLTVDDREENLLALEVVLRREGLELIKARSGPEALEALLQHDVALALIDVQMPIMDGFELAELMRGTERTKRVPIIFLTAGTEDHQRRFRGYEAGAVDFLHKPIESDILKSKAEVFFELFRQRQEVARQRDELKVLLHENSRLLEQSRKQSETLQNSDRRKNEFLATLAHELRNPLAPILSAVEVIRLSELSKEEEIEVYDIVKRQVQHMVRLIDDLLDISRISRDKIQLRREIFQLGDVVKNAVETSTPLIAEANHQLSVKQPSAPIEIFGDAVRISQVIANLLNNAAKYTPDGGRIELSVALQEGLVAISVKDNGIGIPPELLSEVFEMFNQVDKHLDLSKGGLGIGLTLVKRLVEMHGGKIDVISAGEGEGSEFIVRLPISKSQDRHQQPSSSTNAV</sequence>
<dbReference type="GO" id="GO:0000155">
    <property type="term" value="F:phosphorelay sensor kinase activity"/>
    <property type="evidence" value="ECO:0007669"/>
    <property type="project" value="InterPro"/>
</dbReference>
<dbReference type="Pfam" id="PF00072">
    <property type="entry name" value="Response_reg"/>
    <property type="match status" value="1"/>
</dbReference>
<dbReference type="CDD" id="cd00082">
    <property type="entry name" value="HisKA"/>
    <property type="match status" value="1"/>
</dbReference>
<dbReference type="CDD" id="cd00075">
    <property type="entry name" value="HATPase"/>
    <property type="match status" value="1"/>
</dbReference>
<proteinExistence type="predicted"/>
<dbReference type="PROSITE" id="PS50110">
    <property type="entry name" value="RESPONSE_REGULATORY"/>
    <property type="match status" value="1"/>
</dbReference>
<dbReference type="Gene3D" id="3.30.565.10">
    <property type="entry name" value="Histidine kinase-like ATPase, C-terminal domain"/>
    <property type="match status" value="1"/>
</dbReference>
<dbReference type="FunFam" id="1.10.287.130:FF:000001">
    <property type="entry name" value="Two-component sensor histidine kinase"/>
    <property type="match status" value="1"/>
</dbReference>
<keyword evidence="5 11" id="KW-0418">Kinase</keyword>
<evidence type="ECO:0000313" key="12">
    <source>
        <dbReference type="Proteomes" id="UP000004358"/>
    </source>
</evidence>
<evidence type="ECO:0000256" key="2">
    <source>
        <dbReference type="ARBA" id="ARBA00012438"/>
    </source>
</evidence>
<dbReference type="InterPro" id="IPR005467">
    <property type="entry name" value="His_kinase_dom"/>
</dbReference>
<accession>A4A0F5</accession>
<evidence type="ECO:0000256" key="3">
    <source>
        <dbReference type="ARBA" id="ARBA00022553"/>
    </source>
</evidence>
<protein>
    <recommendedName>
        <fullName evidence="2">histidine kinase</fullName>
        <ecNumber evidence="2">2.7.13.3</ecNumber>
    </recommendedName>
</protein>
<dbReference type="Gene3D" id="3.40.50.2300">
    <property type="match status" value="1"/>
</dbReference>
<dbReference type="AlphaFoldDB" id="A4A0F5"/>
<feature type="domain" description="Histidine kinase" evidence="9">
    <location>
        <begin position="177"/>
        <end position="395"/>
    </location>
</feature>
<dbReference type="SMART" id="SM00387">
    <property type="entry name" value="HATPase_c"/>
    <property type="match status" value="1"/>
</dbReference>
<dbReference type="InterPro" id="IPR004358">
    <property type="entry name" value="Sig_transdc_His_kin-like_C"/>
</dbReference>
<dbReference type="SUPFAM" id="SSF47384">
    <property type="entry name" value="Homodimeric domain of signal transducing histidine kinase"/>
    <property type="match status" value="1"/>
</dbReference>
<dbReference type="InterPro" id="IPR011006">
    <property type="entry name" value="CheY-like_superfamily"/>
</dbReference>
<organism evidence="11 12">
    <name type="scientific">Blastopirellula marina DSM 3645</name>
    <dbReference type="NCBI Taxonomy" id="314230"/>
    <lineage>
        <taxon>Bacteria</taxon>
        <taxon>Pseudomonadati</taxon>
        <taxon>Planctomycetota</taxon>
        <taxon>Planctomycetia</taxon>
        <taxon>Pirellulales</taxon>
        <taxon>Pirellulaceae</taxon>
        <taxon>Blastopirellula</taxon>
    </lineage>
</organism>
<keyword evidence="3 8" id="KW-0597">Phosphoprotein</keyword>
<dbReference type="OrthoDB" id="9813394at2"/>
<gene>
    <name evidence="11" type="ORF">DSM3645_25437</name>
</gene>
<dbReference type="EC" id="2.7.13.3" evidence="2"/>
<evidence type="ECO:0000313" key="11">
    <source>
        <dbReference type="EMBL" id="EAQ77775.1"/>
    </source>
</evidence>
<dbReference type="SUPFAM" id="SSF55874">
    <property type="entry name" value="ATPase domain of HSP90 chaperone/DNA topoisomerase II/histidine kinase"/>
    <property type="match status" value="1"/>
</dbReference>
<dbReference type="PROSITE" id="PS50109">
    <property type="entry name" value="HIS_KIN"/>
    <property type="match status" value="1"/>
</dbReference>
<dbReference type="InterPro" id="IPR036097">
    <property type="entry name" value="HisK_dim/P_sf"/>
</dbReference>
<comment type="catalytic activity">
    <reaction evidence="1">
        <text>ATP + protein L-histidine = ADP + protein N-phospho-L-histidine.</text>
        <dbReference type="EC" id="2.7.13.3"/>
    </reaction>
</comment>
<dbReference type="SUPFAM" id="SSF52172">
    <property type="entry name" value="CheY-like"/>
    <property type="match status" value="1"/>
</dbReference>
<dbReference type="eggNOG" id="COG2205">
    <property type="taxonomic scope" value="Bacteria"/>
</dbReference>
<evidence type="ECO:0000256" key="8">
    <source>
        <dbReference type="PROSITE-ProRule" id="PRU00169"/>
    </source>
</evidence>